<evidence type="ECO:0000313" key="3">
    <source>
        <dbReference type="EMBL" id="SFO08481.1"/>
    </source>
</evidence>
<keyword evidence="4" id="KW-1185">Reference proteome</keyword>
<proteinExistence type="predicted"/>
<feature type="chain" id="PRO_5010256942" evidence="2">
    <location>
        <begin position="20"/>
        <end position="90"/>
    </location>
</feature>
<protein>
    <submittedName>
        <fullName evidence="3">Uncharacterized protein</fullName>
    </submittedName>
</protein>
<dbReference type="EMBL" id="FOVJ01000007">
    <property type="protein sequence ID" value="SFO08481.1"/>
    <property type="molecule type" value="Genomic_DNA"/>
</dbReference>
<sequence length="90" mass="11066">MKAISAALIVCALTSQASAYDRNRSIGEEWQRQRETAEFQRIEEAARQREGEHNNRMQQLDRQQKIHQQENEWRQRQLELEQYRLWPWKR</sequence>
<dbReference type="AlphaFoldDB" id="A0A1I5EBP0"/>
<organism evidence="3 4">
    <name type="scientific">Nitrosospira briensis</name>
    <dbReference type="NCBI Taxonomy" id="35799"/>
    <lineage>
        <taxon>Bacteria</taxon>
        <taxon>Pseudomonadati</taxon>
        <taxon>Pseudomonadota</taxon>
        <taxon>Betaproteobacteria</taxon>
        <taxon>Nitrosomonadales</taxon>
        <taxon>Nitrosomonadaceae</taxon>
        <taxon>Nitrosospira</taxon>
    </lineage>
</organism>
<feature type="signal peptide" evidence="2">
    <location>
        <begin position="1"/>
        <end position="19"/>
    </location>
</feature>
<evidence type="ECO:0000313" key="4">
    <source>
        <dbReference type="Proteomes" id="UP000183107"/>
    </source>
</evidence>
<reference evidence="4" key="1">
    <citation type="submission" date="2016-10" db="EMBL/GenBank/DDBJ databases">
        <authorList>
            <person name="Varghese N."/>
        </authorList>
    </citation>
    <scope>NUCLEOTIDE SEQUENCE [LARGE SCALE GENOMIC DNA]</scope>
    <source>
        <strain evidence="4">Nsp8</strain>
    </source>
</reference>
<keyword evidence="2" id="KW-0732">Signal</keyword>
<name>A0A1I5EBP0_9PROT</name>
<feature type="region of interest" description="Disordered" evidence="1">
    <location>
        <begin position="47"/>
        <end position="68"/>
    </location>
</feature>
<dbReference type="Proteomes" id="UP000183107">
    <property type="component" value="Unassembled WGS sequence"/>
</dbReference>
<evidence type="ECO:0000256" key="2">
    <source>
        <dbReference type="SAM" id="SignalP"/>
    </source>
</evidence>
<gene>
    <name evidence="3" type="ORF">SAMN05216386_2576</name>
</gene>
<dbReference type="RefSeq" id="WP_143071991.1">
    <property type="nucleotide sequence ID" value="NZ_FOVJ01000007.1"/>
</dbReference>
<accession>A0A1I5EBP0</accession>
<evidence type="ECO:0000256" key="1">
    <source>
        <dbReference type="SAM" id="MobiDB-lite"/>
    </source>
</evidence>
<dbReference type="OrthoDB" id="8565909at2"/>